<sequence length="48" mass="5084">MAPPKSSPIPSGVVPPITPPYESEGPPAKEKRRRAGKPKVRTGCVTCK</sequence>
<dbReference type="EMBL" id="MTYH01000024">
    <property type="protein sequence ID" value="PNP45694.1"/>
    <property type="molecule type" value="Genomic_DNA"/>
</dbReference>
<name>A0A2K0TJJ0_9HYPO</name>
<comment type="caution">
    <text evidence="2">The sequence shown here is derived from an EMBL/GenBank/DDBJ whole genome shotgun (WGS) entry which is preliminary data.</text>
</comment>
<accession>A0A2K0TJJ0</accession>
<feature type="region of interest" description="Disordered" evidence="1">
    <location>
        <begin position="1"/>
        <end position="48"/>
    </location>
</feature>
<evidence type="ECO:0000313" key="2">
    <source>
        <dbReference type="EMBL" id="PNP45694.1"/>
    </source>
</evidence>
<dbReference type="AlphaFoldDB" id="A0A2K0TJJ0"/>
<evidence type="ECO:0000313" key="3">
    <source>
        <dbReference type="Proteomes" id="UP000236546"/>
    </source>
</evidence>
<feature type="compositionally biased region" description="Basic residues" evidence="1">
    <location>
        <begin position="30"/>
        <end position="40"/>
    </location>
</feature>
<evidence type="ECO:0000256" key="1">
    <source>
        <dbReference type="SAM" id="MobiDB-lite"/>
    </source>
</evidence>
<proteinExistence type="predicted"/>
<organism evidence="2 3">
    <name type="scientific">Trichoderma gamsii</name>
    <dbReference type="NCBI Taxonomy" id="398673"/>
    <lineage>
        <taxon>Eukaryota</taxon>
        <taxon>Fungi</taxon>
        <taxon>Dikarya</taxon>
        <taxon>Ascomycota</taxon>
        <taxon>Pezizomycotina</taxon>
        <taxon>Sordariomycetes</taxon>
        <taxon>Hypocreomycetidae</taxon>
        <taxon>Hypocreales</taxon>
        <taxon>Hypocreaceae</taxon>
        <taxon>Trichoderma</taxon>
    </lineage>
</organism>
<dbReference type="Proteomes" id="UP000236546">
    <property type="component" value="Unassembled WGS sequence"/>
</dbReference>
<reference evidence="2 3" key="1">
    <citation type="submission" date="2017-02" db="EMBL/GenBank/DDBJ databases">
        <title>Genomes of Trichoderma spp. with biocontrol activity.</title>
        <authorList>
            <person name="Gardiner D."/>
            <person name="Kazan K."/>
            <person name="Vos C."/>
            <person name="Harvey P."/>
        </authorList>
    </citation>
    <scope>NUCLEOTIDE SEQUENCE [LARGE SCALE GENOMIC DNA]</scope>
    <source>
        <strain evidence="2 3">A5MH</strain>
    </source>
</reference>
<protein>
    <submittedName>
        <fullName evidence="2">Uncharacterized protein</fullName>
    </submittedName>
</protein>
<gene>
    <name evidence="2" type="ORF">TGAMA5MH_02919</name>
</gene>